<dbReference type="STRING" id="1642818.AWE51_20065"/>
<protein>
    <recommendedName>
        <fullName evidence="3">DUF4249 domain-containing protein</fullName>
    </recommendedName>
</protein>
<dbReference type="Proteomes" id="UP000076715">
    <property type="component" value="Unassembled WGS sequence"/>
</dbReference>
<dbReference type="EMBL" id="LQRT01000003">
    <property type="protein sequence ID" value="KZS41695.1"/>
    <property type="molecule type" value="Genomic_DNA"/>
</dbReference>
<evidence type="ECO:0000313" key="2">
    <source>
        <dbReference type="Proteomes" id="UP000076715"/>
    </source>
</evidence>
<accession>A0A163BS56</accession>
<evidence type="ECO:0000313" key="1">
    <source>
        <dbReference type="EMBL" id="KZS41695.1"/>
    </source>
</evidence>
<organism evidence="1 2">
    <name type="scientific">Aquimarina aggregata</name>
    <dbReference type="NCBI Taxonomy" id="1642818"/>
    <lineage>
        <taxon>Bacteria</taxon>
        <taxon>Pseudomonadati</taxon>
        <taxon>Bacteroidota</taxon>
        <taxon>Flavobacteriia</taxon>
        <taxon>Flavobacteriales</taxon>
        <taxon>Flavobacteriaceae</taxon>
        <taxon>Aquimarina</taxon>
    </lineage>
</organism>
<proteinExistence type="predicted"/>
<dbReference type="RefSeq" id="WP_066311243.1">
    <property type="nucleotide sequence ID" value="NZ_LQRT01000003.1"/>
</dbReference>
<sequence>MNLENSAKRRFFRLCCILLLGGLVTTCVEPFETEIESFESILIVDATLTNEQKQQQVLLSRTFRFNEEQLVETGAEVGIVDDQSTRFEFIETEPGKYLTPSEFTAVPGRDYQLIIKTAEGNEYASDFRSLTPVLEIDDLYAERTVNGQGVLGITVFADSSDPQGNAKFYRYEYDETYKIIAPRWSPVEIEVLSKNPPEIQFVTKTEETRVCYGSASSTDVILASSTEFDEDKVTRFPIRFLSKENFLTQNRYSILVRQFVQSPEAFAFYETLKEFSDFESLFSQTQPGFITGNIVSRTNSSEKIIGFFDVSSVSSKRIFFEHIDFFPEGPPPPFINDCETFSPLFFFLGFSPLIDALETGFFTYFNVNDDPTPDEGPYLLVPKECGDCRVLGSNKVPDFWEE</sequence>
<dbReference type="AlphaFoldDB" id="A0A163BS56"/>
<dbReference type="InterPro" id="IPR025345">
    <property type="entry name" value="DUF4249"/>
</dbReference>
<dbReference type="Pfam" id="PF14054">
    <property type="entry name" value="DUF4249"/>
    <property type="match status" value="1"/>
</dbReference>
<evidence type="ECO:0008006" key="3">
    <source>
        <dbReference type="Google" id="ProtNLM"/>
    </source>
</evidence>
<reference evidence="1 2" key="1">
    <citation type="submission" date="2016-01" db="EMBL/GenBank/DDBJ databases">
        <title>The draft genome sequence of Aquimarina sp. RZW4-3-2.</title>
        <authorList>
            <person name="Wang Y."/>
        </authorList>
    </citation>
    <scope>NUCLEOTIDE SEQUENCE [LARGE SCALE GENOMIC DNA]</scope>
    <source>
        <strain evidence="1 2">RZW4-3-2</strain>
    </source>
</reference>
<dbReference type="OrthoDB" id="1062680at2"/>
<comment type="caution">
    <text evidence="1">The sequence shown here is derived from an EMBL/GenBank/DDBJ whole genome shotgun (WGS) entry which is preliminary data.</text>
</comment>
<name>A0A163BS56_9FLAO</name>
<keyword evidence="2" id="KW-1185">Reference proteome</keyword>
<gene>
    <name evidence="1" type="ORF">AWE51_20065</name>
</gene>